<accession>A0A1G2DEF2</accession>
<evidence type="ECO:0000313" key="1">
    <source>
        <dbReference type="EMBL" id="OGZ11822.1"/>
    </source>
</evidence>
<evidence type="ECO:0000313" key="2">
    <source>
        <dbReference type="Proteomes" id="UP000178534"/>
    </source>
</evidence>
<organism evidence="1 2">
    <name type="scientific">Candidatus Lloydbacteria bacterium RIFCSPLOWO2_01_FULL_50_20</name>
    <dbReference type="NCBI Taxonomy" id="1798665"/>
    <lineage>
        <taxon>Bacteria</taxon>
        <taxon>Candidatus Lloydiibacteriota</taxon>
    </lineage>
</organism>
<dbReference type="AlphaFoldDB" id="A0A1G2DEF2"/>
<protein>
    <submittedName>
        <fullName evidence="1">Uncharacterized protein</fullName>
    </submittedName>
</protein>
<sequence>MYANDVKDGVSFKTPDWAAEFPFGAEVAVGKTDDPTWGVIAGYTKDPQIEAGRVNGEPFYNTEKGCFVCVMLYGGSQMLFSISDVFPWKSLKKEGGMLGKFLCKLNMHAWEKRVSHRSSLRLGASILFVTFADQGGLQCCERSGCRAERRVTRSGILGAENMTLRWRPVRK</sequence>
<dbReference type="Proteomes" id="UP000178534">
    <property type="component" value="Unassembled WGS sequence"/>
</dbReference>
<dbReference type="EMBL" id="MHLP01000032">
    <property type="protein sequence ID" value="OGZ11822.1"/>
    <property type="molecule type" value="Genomic_DNA"/>
</dbReference>
<comment type="caution">
    <text evidence="1">The sequence shown here is derived from an EMBL/GenBank/DDBJ whole genome shotgun (WGS) entry which is preliminary data.</text>
</comment>
<name>A0A1G2DEF2_9BACT</name>
<proteinExistence type="predicted"/>
<reference evidence="1 2" key="1">
    <citation type="journal article" date="2016" name="Nat. Commun.">
        <title>Thousands of microbial genomes shed light on interconnected biogeochemical processes in an aquifer system.</title>
        <authorList>
            <person name="Anantharaman K."/>
            <person name="Brown C.T."/>
            <person name="Hug L.A."/>
            <person name="Sharon I."/>
            <person name="Castelle C.J."/>
            <person name="Probst A.J."/>
            <person name="Thomas B.C."/>
            <person name="Singh A."/>
            <person name="Wilkins M.J."/>
            <person name="Karaoz U."/>
            <person name="Brodie E.L."/>
            <person name="Williams K.H."/>
            <person name="Hubbard S.S."/>
            <person name="Banfield J.F."/>
        </authorList>
    </citation>
    <scope>NUCLEOTIDE SEQUENCE [LARGE SCALE GENOMIC DNA]</scope>
</reference>
<gene>
    <name evidence="1" type="ORF">A2942_02625</name>
</gene>